<gene>
    <name evidence="2" type="primary">Acey_s1073.g3546</name>
    <name evidence="2" type="ORF">Y032_1073g3546</name>
</gene>
<sequence length="67" mass="7089">MINLNLSLRLSLLSSIGIDDGVWTTAATAATHASDVLPTINTNSGQCRRDAATKTAILLEEYSGSHM</sequence>
<comment type="caution">
    <text evidence="2">The sequence shown here is derived from an EMBL/GenBank/DDBJ whole genome shotgun (WGS) entry which is preliminary data.</text>
</comment>
<feature type="signal peptide" evidence="1">
    <location>
        <begin position="1"/>
        <end position="21"/>
    </location>
</feature>
<evidence type="ECO:0000313" key="3">
    <source>
        <dbReference type="Proteomes" id="UP000024635"/>
    </source>
</evidence>
<evidence type="ECO:0000256" key="1">
    <source>
        <dbReference type="SAM" id="SignalP"/>
    </source>
</evidence>
<protein>
    <submittedName>
        <fullName evidence="2">Uncharacterized protein</fullName>
    </submittedName>
</protein>
<dbReference type="Proteomes" id="UP000024635">
    <property type="component" value="Unassembled WGS sequence"/>
</dbReference>
<keyword evidence="1" id="KW-0732">Signal</keyword>
<reference evidence="3" key="1">
    <citation type="journal article" date="2015" name="Nat. Genet.">
        <title>The genome and transcriptome of the zoonotic hookworm Ancylostoma ceylanicum identify infection-specific gene families.</title>
        <authorList>
            <person name="Schwarz E.M."/>
            <person name="Hu Y."/>
            <person name="Antoshechkin I."/>
            <person name="Miller M.M."/>
            <person name="Sternberg P.W."/>
            <person name="Aroian R.V."/>
        </authorList>
    </citation>
    <scope>NUCLEOTIDE SEQUENCE</scope>
    <source>
        <strain evidence="3">HY135</strain>
    </source>
</reference>
<name>A0A016W6X5_9BILA</name>
<dbReference type="EMBL" id="JARK01000673">
    <property type="protein sequence ID" value="EYC35356.1"/>
    <property type="molecule type" value="Genomic_DNA"/>
</dbReference>
<evidence type="ECO:0000313" key="2">
    <source>
        <dbReference type="EMBL" id="EYC35356.1"/>
    </source>
</evidence>
<feature type="chain" id="PRO_5001491573" evidence="1">
    <location>
        <begin position="22"/>
        <end position="67"/>
    </location>
</feature>
<proteinExistence type="predicted"/>
<accession>A0A016W6X5</accession>
<dbReference type="AlphaFoldDB" id="A0A016W6X5"/>
<keyword evidence="3" id="KW-1185">Reference proteome</keyword>
<organism evidence="2 3">
    <name type="scientific">Ancylostoma ceylanicum</name>
    <dbReference type="NCBI Taxonomy" id="53326"/>
    <lineage>
        <taxon>Eukaryota</taxon>
        <taxon>Metazoa</taxon>
        <taxon>Ecdysozoa</taxon>
        <taxon>Nematoda</taxon>
        <taxon>Chromadorea</taxon>
        <taxon>Rhabditida</taxon>
        <taxon>Rhabditina</taxon>
        <taxon>Rhabditomorpha</taxon>
        <taxon>Strongyloidea</taxon>
        <taxon>Ancylostomatidae</taxon>
        <taxon>Ancylostomatinae</taxon>
        <taxon>Ancylostoma</taxon>
    </lineage>
</organism>